<evidence type="ECO:0000313" key="1">
    <source>
        <dbReference type="EMBL" id="PON33185.1"/>
    </source>
</evidence>
<reference evidence="2" key="1">
    <citation type="submission" date="2016-06" db="EMBL/GenBank/DDBJ databases">
        <title>Parallel loss of symbiosis genes in relatives of nitrogen-fixing non-legume Parasponia.</title>
        <authorList>
            <person name="Van Velzen R."/>
            <person name="Holmer R."/>
            <person name="Bu F."/>
            <person name="Rutten L."/>
            <person name="Van Zeijl A."/>
            <person name="Liu W."/>
            <person name="Santuari L."/>
            <person name="Cao Q."/>
            <person name="Sharma T."/>
            <person name="Shen D."/>
            <person name="Roswanjaya Y."/>
            <person name="Wardhani T."/>
            <person name="Kalhor M.S."/>
            <person name="Jansen J."/>
            <person name="Van den Hoogen J."/>
            <person name="Gungor B."/>
            <person name="Hartog M."/>
            <person name="Hontelez J."/>
            <person name="Verver J."/>
            <person name="Yang W.-C."/>
            <person name="Schijlen E."/>
            <person name="Repin R."/>
            <person name="Schilthuizen M."/>
            <person name="Schranz E."/>
            <person name="Heidstra R."/>
            <person name="Miyata K."/>
            <person name="Fedorova E."/>
            <person name="Kohlen W."/>
            <person name="Bisseling T."/>
            <person name="Smit S."/>
            <person name="Geurts R."/>
        </authorList>
    </citation>
    <scope>NUCLEOTIDE SEQUENCE [LARGE SCALE GENOMIC DNA]</scope>
    <source>
        <strain evidence="2">cv. WU1-14</strain>
    </source>
</reference>
<proteinExistence type="predicted"/>
<comment type="caution">
    <text evidence="1">The sequence shown here is derived from an EMBL/GenBank/DDBJ whole genome shotgun (WGS) entry which is preliminary data.</text>
</comment>
<dbReference type="EMBL" id="JXTB01000751">
    <property type="protein sequence ID" value="PON33185.1"/>
    <property type="molecule type" value="Genomic_DNA"/>
</dbReference>
<evidence type="ECO:0000313" key="2">
    <source>
        <dbReference type="Proteomes" id="UP000237105"/>
    </source>
</evidence>
<protein>
    <submittedName>
        <fullName evidence="1">Uncharacterized protein</fullName>
    </submittedName>
</protein>
<dbReference type="Proteomes" id="UP000237105">
    <property type="component" value="Unassembled WGS sequence"/>
</dbReference>
<sequence>MDGRAPSLMVVEEKGLGLQSSLYKVGKEGENAAFLLTSAAHVRLDFTFHLSFTKEWVAEATNLCTSLNQDVAV</sequence>
<accession>A0A2P5A9H1</accession>
<keyword evidence="2" id="KW-1185">Reference proteome</keyword>
<organism evidence="1 2">
    <name type="scientific">Parasponia andersonii</name>
    <name type="common">Sponia andersonii</name>
    <dbReference type="NCBI Taxonomy" id="3476"/>
    <lineage>
        <taxon>Eukaryota</taxon>
        <taxon>Viridiplantae</taxon>
        <taxon>Streptophyta</taxon>
        <taxon>Embryophyta</taxon>
        <taxon>Tracheophyta</taxon>
        <taxon>Spermatophyta</taxon>
        <taxon>Magnoliopsida</taxon>
        <taxon>eudicotyledons</taxon>
        <taxon>Gunneridae</taxon>
        <taxon>Pentapetalae</taxon>
        <taxon>rosids</taxon>
        <taxon>fabids</taxon>
        <taxon>Rosales</taxon>
        <taxon>Cannabaceae</taxon>
        <taxon>Parasponia</taxon>
    </lineage>
</organism>
<dbReference type="OrthoDB" id="10389615at2759"/>
<name>A0A2P5A9H1_PARAD</name>
<gene>
    <name evidence="1" type="ORF">PanWU01x14_354810</name>
</gene>
<dbReference type="AlphaFoldDB" id="A0A2P5A9H1"/>